<name>A0ABS4JJY3_9BACL</name>
<feature type="transmembrane region" description="Helical" evidence="7">
    <location>
        <begin position="35"/>
        <end position="57"/>
    </location>
</feature>
<dbReference type="PANTHER" id="PTHR33885:SF3">
    <property type="entry name" value="PHAGE SHOCK PROTEIN C"/>
    <property type="match status" value="1"/>
</dbReference>
<evidence type="ECO:0000256" key="5">
    <source>
        <dbReference type="ARBA" id="ARBA00023136"/>
    </source>
</evidence>
<evidence type="ECO:0000313" key="10">
    <source>
        <dbReference type="Proteomes" id="UP001519288"/>
    </source>
</evidence>
<dbReference type="Proteomes" id="UP001519288">
    <property type="component" value="Unassembled WGS sequence"/>
</dbReference>
<dbReference type="Pfam" id="PF04024">
    <property type="entry name" value="PspC"/>
    <property type="match status" value="1"/>
</dbReference>
<comment type="caution">
    <text evidence="9">The sequence shown here is derived from an EMBL/GenBank/DDBJ whole genome shotgun (WGS) entry which is preliminary data.</text>
</comment>
<keyword evidence="2" id="KW-1003">Cell membrane</keyword>
<evidence type="ECO:0000256" key="3">
    <source>
        <dbReference type="ARBA" id="ARBA00022692"/>
    </source>
</evidence>
<dbReference type="InterPro" id="IPR052027">
    <property type="entry name" value="PspC"/>
</dbReference>
<evidence type="ECO:0000256" key="2">
    <source>
        <dbReference type="ARBA" id="ARBA00022475"/>
    </source>
</evidence>
<keyword evidence="3 7" id="KW-0812">Transmembrane</keyword>
<keyword evidence="4 7" id="KW-1133">Transmembrane helix</keyword>
<feature type="compositionally biased region" description="Low complexity" evidence="6">
    <location>
        <begin position="100"/>
        <end position="124"/>
    </location>
</feature>
<evidence type="ECO:0000256" key="4">
    <source>
        <dbReference type="ARBA" id="ARBA00022989"/>
    </source>
</evidence>
<evidence type="ECO:0000259" key="8">
    <source>
        <dbReference type="Pfam" id="PF04024"/>
    </source>
</evidence>
<comment type="subcellular location">
    <subcellularLocation>
        <location evidence="1">Cell membrane</location>
        <topology evidence="1">Single-pass membrane protein</topology>
    </subcellularLocation>
</comment>
<dbReference type="EMBL" id="JAGGLD010000006">
    <property type="protein sequence ID" value="MBP2002018.1"/>
    <property type="molecule type" value="Genomic_DNA"/>
</dbReference>
<evidence type="ECO:0000313" key="9">
    <source>
        <dbReference type="EMBL" id="MBP2002018.1"/>
    </source>
</evidence>
<feature type="compositionally biased region" description="Polar residues" evidence="6">
    <location>
        <begin position="86"/>
        <end position="99"/>
    </location>
</feature>
<dbReference type="InterPro" id="IPR007168">
    <property type="entry name" value="Phageshock_PspC_N"/>
</dbReference>
<feature type="domain" description="Phage shock protein PspC N-terminal" evidence="8">
    <location>
        <begin position="2"/>
        <end position="60"/>
    </location>
</feature>
<evidence type="ECO:0000256" key="6">
    <source>
        <dbReference type="SAM" id="MobiDB-lite"/>
    </source>
</evidence>
<organism evidence="9 10">
    <name type="scientific">Paenibacillus shirakamiensis</name>
    <dbReference type="NCBI Taxonomy" id="1265935"/>
    <lineage>
        <taxon>Bacteria</taxon>
        <taxon>Bacillati</taxon>
        <taxon>Bacillota</taxon>
        <taxon>Bacilli</taxon>
        <taxon>Bacillales</taxon>
        <taxon>Paenibacillaceae</taxon>
        <taxon>Paenibacillus</taxon>
    </lineage>
</organism>
<evidence type="ECO:0000256" key="7">
    <source>
        <dbReference type="SAM" id="Phobius"/>
    </source>
</evidence>
<evidence type="ECO:0000256" key="1">
    <source>
        <dbReference type="ARBA" id="ARBA00004162"/>
    </source>
</evidence>
<sequence>MRTLYRSRRDRWITGLCGGLAEAFGIRPGLLRLLLVVSIPFSSGTTILIYLVASLVISKEPYTPYDPYAQGPGGWQQGGPGGYDSYQDSSYNQRQPQGRNSFGSNPFGGNSFGGNPFQQQQSSQTNRTNDASNLDAMMEDIEKKAMKKELEELRLKLSKLEKEDK</sequence>
<keyword evidence="5 7" id="KW-0472">Membrane</keyword>
<proteinExistence type="predicted"/>
<dbReference type="PANTHER" id="PTHR33885">
    <property type="entry name" value="PHAGE SHOCK PROTEIN C"/>
    <property type="match status" value="1"/>
</dbReference>
<accession>A0ABS4JJY3</accession>
<feature type="compositionally biased region" description="Gly residues" evidence="6">
    <location>
        <begin position="71"/>
        <end position="82"/>
    </location>
</feature>
<keyword evidence="10" id="KW-1185">Reference proteome</keyword>
<feature type="region of interest" description="Disordered" evidence="6">
    <location>
        <begin position="67"/>
        <end position="140"/>
    </location>
</feature>
<reference evidence="9 10" key="1">
    <citation type="submission" date="2021-03" db="EMBL/GenBank/DDBJ databases">
        <title>Genomic Encyclopedia of Type Strains, Phase IV (KMG-IV): sequencing the most valuable type-strain genomes for metagenomic binning, comparative biology and taxonomic classification.</title>
        <authorList>
            <person name="Goeker M."/>
        </authorList>
    </citation>
    <scope>NUCLEOTIDE SEQUENCE [LARGE SCALE GENOMIC DNA]</scope>
    <source>
        <strain evidence="9 10">DSM 26806</strain>
    </source>
</reference>
<protein>
    <submittedName>
        <fullName evidence="9">Phage shock protein PspC (Stress-responsive transcriptional regulator)</fullName>
    </submittedName>
</protein>
<dbReference type="RefSeq" id="WP_209864389.1">
    <property type="nucleotide sequence ID" value="NZ_JAGGLD010000006.1"/>
</dbReference>
<gene>
    <name evidence="9" type="ORF">J2Z69_003075</name>
</gene>